<keyword evidence="1" id="KW-0812">Transmembrane</keyword>
<protein>
    <submittedName>
        <fullName evidence="2">Uncharacterized protein</fullName>
    </submittedName>
</protein>
<dbReference type="SUPFAM" id="SSF52540">
    <property type="entry name" value="P-loop containing nucleoside triphosphate hydrolases"/>
    <property type="match status" value="1"/>
</dbReference>
<keyword evidence="1" id="KW-0472">Membrane</keyword>
<name>A0A4S3TQJ0_9EURY</name>
<sequence>MIGDVVDTLHQHREKVRLLSYFILMLVLMPSLGRLFGAAYENGHVSRAFLDLRHLVDIIDLEGVSVFFLGIFLGLLVLMTIDPKKRWQGYLLWIGLAIAMLGLQSMGLFIPNIEFTDTANLGWLGVGVVLGFLAGGGRQLLQAETARAREFRRASFGIYVMVVVLILGSLVEYHVLYPEFIEISSEGLVVFAVDNPDVGVETDGLLFNLGVAAVVLVTVRQFIQYDAKEDFFVLGPPASGKSLFLIGSYLAALNRNPNDEATNNTPLQPSQDLMEMVENLDRRSSGWIVDATGQGEIKDLEFQYVHGSTFPKNVKIASIDYAGEYLSRLPDVLAGAVTEEDTDNTLLRLAGGVESADTLILLVDTERHVNGEGLDIKEYFSILQSVDDTSVFVVATKADILADRFREEEGIEAHLAFDEFKSYVSRELRQSEQVESLIRQTTSTEIHPVYYQTRVNDDGDRVPMRDETGSVMTIGFDQLLEELGR</sequence>
<gene>
    <name evidence="2" type="ORF">D8Y22_06985</name>
</gene>
<evidence type="ECO:0000256" key="1">
    <source>
        <dbReference type="SAM" id="Phobius"/>
    </source>
</evidence>
<keyword evidence="3" id="KW-1185">Reference proteome</keyword>
<comment type="caution">
    <text evidence="2">The sequence shown here is derived from an EMBL/GenBank/DDBJ whole genome shotgun (WGS) entry which is preliminary data.</text>
</comment>
<reference evidence="2 3" key="1">
    <citation type="submission" date="2018-10" db="EMBL/GenBank/DDBJ databases">
        <title>Natronolimnobius sp. XQ-INN 246 isolated from Inner Mongolia Autonomous Region of China.</title>
        <authorList>
            <person name="Xue Q."/>
        </authorList>
    </citation>
    <scope>NUCLEOTIDE SEQUENCE [LARGE SCALE GENOMIC DNA]</scope>
    <source>
        <strain evidence="2 3">XQ-INN 246</strain>
    </source>
</reference>
<feature type="transmembrane region" description="Helical" evidence="1">
    <location>
        <begin position="58"/>
        <end position="78"/>
    </location>
</feature>
<proteinExistence type="predicted"/>
<dbReference type="OrthoDB" id="300006at2157"/>
<dbReference type="Proteomes" id="UP000318864">
    <property type="component" value="Unassembled WGS sequence"/>
</dbReference>
<dbReference type="AlphaFoldDB" id="A0A4S3TQJ0"/>
<dbReference type="EMBL" id="RBZW01000019">
    <property type="protein sequence ID" value="THE65553.1"/>
    <property type="molecule type" value="Genomic_DNA"/>
</dbReference>
<feature type="transmembrane region" description="Helical" evidence="1">
    <location>
        <begin position="18"/>
        <end position="38"/>
    </location>
</feature>
<feature type="transmembrane region" description="Helical" evidence="1">
    <location>
        <begin position="122"/>
        <end position="141"/>
    </location>
</feature>
<feature type="transmembrane region" description="Helical" evidence="1">
    <location>
        <begin position="153"/>
        <end position="171"/>
    </location>
</feature>
<organism evidence="2 3">
    <name type="scientific">Salinadaptatus halalkaliphilus</name>
    <dbReference type="NCBI Taxonomy" id="2419781"/>
    <lineage>
        <taxon>Archaea</taxon>
        <taxon>Methanobacteriati</taxon>
        <taxon>Methanobacteriota</taxon>
        <taxon>Stenosarchaea group</taxon>
        <taxon>Halobacteria</taxon>
        <taxon>Halobacteriales</taxon>
        <taxon>Natrialbaceae</taxon>
        <taxon>Salinadaptatus</taxon>
    </lineage>
</organism>
<keyword evidence="1" id="KW-1133">Transmembrane helix</keyword>
<evidence type="ECO:0000313" key="2">
    <source>
        <dbReference type="EMBL" id="THE65553.1"/>
    </source>
</evidence>
<feature type="transmembrane region" description="Helical" evidence="1">
    <location>
        <begin position="90"/>
        <end position="110"/>
    </location>
</feature>
<evidence type="ECO:0000313" key="3">
    <source>
        <dbReference type="Proteomes" id="UP000318864"/>
    </source>
</evidence>
<dbReference type="RefSeq" id="WP_141463985.1">
    <property type="nucleotide sequence ID" value="NZ_RBZW01000019.1"/>
</dbReference>
<dbReference type="InterPro" id="IPR027417">
    <property type="entry name" value="P-loop_NTPase"/>
</dbReference>
<accession>A0A4S3TQJ0</accession>